<evidence type="ECO:0000313" key="3">
    <source>
        <dbReference type="Proteomes" id="UP000554235"/>
    </source>
</evidence>
<dbReference type="PANTHER" id="PTHR43591:SF24">
    <property type="entry name" value="2-METHOXY-6-POLYPRENYL-1,4-BENZOQUINOL METHYLASE, MITOCHONDRIAL"/>
    <property type="match status" value="1"/>
</dbReference>
<dbReference type="Pfam" id="PF13489">
    <property type="entry name" value="Methyltransf_23"/>
    <property type="match status" value="1"/>
</dbReference>
<keyword evidence="2" id="KW-0489">Methyltransferase</keyword>
<evidence type="ECO:0000313" key="2">
    <source>
        <dbReference type="EMBL" id="KAF4468722.1"/>
    </source>
</evidence>
<keyword evidence="3" id="KW-1185">Reference proteome</keyword>
<comment type="similarity">
    <text evidence="1">Belongs to the methyltransferase superfamily. LaeA methyltransferase family.</text>
</comment>
<dbReference type="PANTHER" id="PTHR43591">
    <property type="entry name" value="METHYLTRANSFERASE"/>
    <property type="match status" value="1"/>
</dbReference>
<protein>
    <submittedName>
        <fullName evidence="2">Trans-aconitate 2-methyltransferase</fullName>
    </submittedName>
</protein>
<dbReference type="OrthoDB" id="2013972at2759"/>
<proteinExistence type="inferred from homology"/>
<organism evidence="2 3">
    <name type="scientific">Fusarium albosuccineum</name>
    <dbReference type="NCBI Taxonomy" id="1237068"/>
    <lineage>
        <taxon>Eukaryota</taxon>
        <taxon>Fungi</taxon>
        <taxon>Dikarya</taxon>
        <taxon>Ascomycota</taxon>
        <taxon>Pezizomycotina</taxon>
        <taxon>Sordariomycetes</taxon>
        <taxon>Hypocreomycetidae</taxon>
        <taxon>Hypocreales</taxon>
        <taxon>Nectriaceae</taxon>
        <taxon>Fusarium</taxon>
        <taxon>Fusarium decemcellulare species complex</taxon>
    </lineage>
</organism>
<name>A0A8H4PKT9_9HYPO</name>
<dbReference type="AlphaFoldDB" id="A0A8H4PKT9"/>
<evidence type="ECO:0000256" key="1">
    <source>
        <dbReference type="ARBA" id="ARBA00038158"/>
    </source>
</evidence>
<dbReference type="EMBL" id="JAADYS010000572">
    <property type="protein sequence ID" value="KAF4468722.1"/>
    <property type="molecule type" value="Genomic_DNA"/>
</dbReference>
<dbReference type="GO" id="GO:0032259">
    <property type="term" value="P:methylation"/>
    <property type="evidence" value="ECO:0007669"/>
    <property type="project" value="UniProtKB-KW"/>
</dbReference>
<dbReference type="CDD" id="cd02440">
    <property type="entry name" value="AdoMet_MTases"/>
    <property type="match status" value="1"/>
</dbReference>
<keyword evidence="2" id="KW-0808">Transferase</keyword>
<dbReference type="SUPFAM" id="SSF53335">
    <property type="entry name" value="S-adenosyl-L-methionine-dependent methyltransferases"/>
    <property type="match status" value="1"/>
</dbReference>
<sequence>MGLALAQGLDESRGLKVQIESRDDAARDAPDQGGAVHGLASALSILPTSYDLQLWGWMLRNEGGRAILSIGRHPHEQPRLAISANNNQSTILDLTTSSTSTWVPSSTFQLCTFHFIYSFSFNSRLQQLERASPAPAFTTLRVKLIALADRPKLSTMAGFGPEHPHTTAPATAPANDLPKSSDNWPEIDRLHIDDDVSPAEDDADFSDTSSNYSTISEDSLPAIRAYGHTYHGSGQIFTPNDASEAHRMALQHELFKLCLDGSLVAARLPFDYHTPENPLEILDIGAGSGVWACDMAQRYPQVDILGIDLTSALLPKDVPPNVTFEIADATDPWPARSYDFIHMRNLVGGGVRDWGALLASAYAHLKPGGQLEFTEIRPRFFDVDPEQADLPGLMSGKKPEIGASCLEFEMTFVGMCMKLGLDFDPVPKIPECLADLGAEAVRERVDWLPVKSWGTDPIYQKKGEVLGEMIDSGLENWTLMLFGLCGWEERNTRALLDRVKMEVQDPMLRSYAKVTFITARKPFDDDDSEDSD</sequence>
<comment type="caution">
    <text evidence="2">The sequence shown here is derived from an EMBL/GenBank/DDBJ whole genome shotgun (WGS) entry which is preliminary data.</text>
</comment>
<dbReference type="Gene3D" id="3.40.50.150">
    <property type="entry name" value="Vaccinia Virus protein VP39"/>
    <property type="match status" value="1"/>
</dbReference>
<reference evidence="2 3" key="1">
    <citation type="submission" date="2020-01" db="EMBL/GenBank/DDBJ databases">
        <title>Identification and distribution of gene clusters putatively required for synthesis of sphingolipid metabolism inhibitors in phylogenetically diverse species of the filamentous fungus Fusarium.</title>
        <authorList>
            <person name="Kim H.-S."/>
            <person name="Busman M."/>
            <person name="Brown D.W."/>
            <person name="Divon H."/>
            <person name="Uhlig S."/>
            <person name="Proctor R.H."/>
        </authorList>
    </citation>
    <scope>NUCLEOTIDE SEQUENCE [LARGE SCALE GENOMIC DNA]</scope>
    <source>
        <strain evidence="2 3">NRRL 20459</strain>
    </source>
</reference>
<dbReference type="GO" id="GO:0008168">
    <property type="term" value="F:methyltransferase activity"/>
    <property type="evidence" value="ECO:0007669"/>
    <property type="project" value="UniProtKB-KW"/>
</dbReference>
<accession>A0A8H4PKT9</accession>
<dbReference type="InterPro" id="IPR029063">
    <property type="entry name" value="SAM-dependent_MTases_sf"/>
</dbReference>
<gene>
    <name evidence="2" type="ORF">FALBO_4374</name>
</gene>
<dbReference type="Proteomes" id="UP000554235">
    <property type="component" value="Unassembled WGS sequence"/>
</dbReference>